<dbReference type="InterPro" id="IPR011701">
    <property type="entry name" value="MFS"/>
</dbReference>
<evidence type="ECO:0000256" key="5">
    <source>
        <dbReference type="ARBA" id="ARBA00023136"/>
    </source>
</evidence>
<feature type="transmembrane region" description="Helical" evidence="6">
    <location>
        <begin position="302"/>
        <end position="323"/>
    </location>
</feature>
<accession>A0A1H0NH90</accession>
<dbReference type="CDD" id="cd06174">
    <property type="entry name" value="MFS"/>
    <property type="match status" value="1"/>
</dbReference>
<reference evidence="8 9" key="1">
    <citation type="submission" date="2016-10" db="EMBL/GenBank/DDBJ databases">
        <authorList>
            <person name="de Groot N.N."/>
        </authorList>
    </citation>
    <scope>NUCLEOTIDE SEQUENCE [LARGE SCALE GENOMIC DNA]</scope>
    <source>
        <strain evidence="8 9">Sb04</strain>
    </source>
</reference>
<name>A0A1H0NH90_STREI</name>
<evidence type="ECO:0000256" key="2">
    <source>
        <dbReference type="ARBA" id="ARBA00022448"/>
    </source>
</evidence>
<evidence type="ECO:0000256" key="4">
    <source>
        <dbReference type="ARBA" id="ARBA00022989"/>
    </source>
</evidence>
<evidence type="ECO:0000313" key="8">
    <source>
        <dbReference type="EMBL" id="SDO91700.1"/>
    </source>
</evidence>
<feature type="transmembrane region" description="Helical" evidence="6">
    <location>
        <begin position="218"/>
        <end position="239"/>
    </location>
</feature>
<dbReference type="Gene3D" id="1.20.1250.20">
    <property type="entry name" value="MFS general substrate transporter like domains"/>
    <property type="match status" value="1"/>
</dbReference>
<dbReference type="SUPFAM" id="SSF103473">
    <property type="entry name" value="MFS general substrate transporter"/>
    <property type="match status" value="1"/>
</dbReference>
<dbReference type="PANTHER" id="PTHR23530:SF1">
    <property type="entry name" value="PERMEASE, MAJOR FACILITATOR SUPERFAMILY-RELATED"/>
    <property type="match status" value="1"/>
</dbReference>
<dbReference type="InterPro" id="IPR020846">
    <property type="entry name" value="MFS_dom"/>
</dbReference>
<dbReference type="GO" id="GO:0022857">
    <property type="term" value="F:transmembrane transporter activity"/>
    <property type="evidence" value="ECO:0007669"/>
    <property type="project" value="InterPro"/>
</dbReference>
<dbReference type="AlphaFoldDB" id="A0A1H0NH90"/>
<feature type="transmembrane region" description="Helical" evidence="6">
    <location>
        <begin position="251"/>
        <end position="268"/>
    </location>
</feature>
<dbReference type="InterPro" id="IPR053160">
    <property type="entry name" value="MFS_DHA3_Transporter"/>
</dbReference>
<dbReference type="Proteomes" id="UP000183816">
    <property type="component" value="Unassembled WGS sequence"/>
</dbReference>
<evidence type="ECO:0000313" key="9">
    <source>
        <dbReference type="Proteomes" id="UP000183816"/>
    </source>
</evidence>
<feature type="transmembrane region" description="Helical" evidence="6">
    <location>
        <begin position="166"/>
        <end position="184"/>
    </location>
</feature>
<proteinExistence type="predicted"/>
<dbReference type="OrthoDB" id="9816124at2"/>
<keyword evidence="3 6" id="KW-0812">Transmembrane</keyword>
<gene>
    <name evidence="8" type="ORF">SAMN05216347_10395</name>
</gene>
<evidence type="ECO:0000256" key="6">
    <source>
        <dbReference type="SAM" id="Phobius"/>
    </source>
</evidence>
<protein>
    <submittedName>
        <fullName evidence="8">Major Facilitator Superfamily protein</fullName>
    </submittedName>
</protein>
<dbReference type="InterPro" id="IPR036259">
    <property type="entry name" value="MFS_trans_sf"/>
</dbReference>
<feature type="transmembrane region" description="Helical" evidence="6">
    <location>
        <begin position="344"/>
        <end position="364"/>
    </location>
</feature>
<dbReference type="GO" id="GO:0005886">
    <property type="term" value="C:plasma membrane"/>
    <property type="evidence" value="ECO:0007669"/>
    <property type="project" value="UniProtKB-SubCell"/>
</dbReference>
<dbReference type="Pfam" id="PF07690">
    <property type="entry name" value="MFS_1"/>
    <property type="match status" value="1"/>
</dbReference>
<dbReference type="RefSeq" id="WP_074482328.1">
    <property type="nucleotide sequence ID" value="NZ_FNJK01000003.1"/>
</dbReference>
<keyword evidence="2" id="KW-0813">Transport</keyword>
<evidence type="ECO:0000256" key="3">
    <source>
        <dbReference type="ARBA" id="ARBA00022692"/>
    </source>
</evidence>
<dbReference type="PANTHER" id="PTHR23530">
    <property type="entry name" value="TRANSPORT PROTEIN-RELATED"/>
    <property type="match status" value="1"/>
</dbReference>
<evidence type="ECO:0000256" key="1">
    <source>
        <dbReference type="ARBA" id="ARBA00004651"/>
    </source>
</evidence>
<feature type="transmembrane region" description="Helical" evidence="6">
    <location>
        <begin position="12"/>
        <end position="34"/>
    </location>
</feature>
<comment type="subcellular location">
    <subcellularLocation>
        <location evidence="1">Cell membrane</location>
        <topology evidence="1">Multi-pass membrane protein</topology>
    </subcellularLocation>
</comment>
<feature type="transmembrane region" description="Helical" evidence="6">
    <location>
        <begin position="370"/>
        <end position="388"/>
    </location>
</feature>
<dbReference type="EMBL" id="FNJK01000003">
    <property type="protein sequence ID" value="SDO91700.1"/>
    <property type="molecule type" value="Genomic_DNA"/>
</dbReference>
<feature type="transmembrane region" description="Helical" evidence="6">
    <location>
        <begin position="280"/>
        <end position="296"/>
    </location>
</feature>
<keyword evidence="5 6" id="KW-0472">Membrane</keyword>
<dbReference type="PROSITE" id="PS50850">
    <property type="entry name" value="MFS"/>
    <property type="match status" value="1"/>
</dbReference>
<keyword evidence="4 6" id="KW-1133">Transmembrane helix</keyword>
<organism evidence="8 9">
    <name type="scientific">Streptococcus equinus</name>
    <name type="common">Streptococcus bovis</name>
    <dbReference type="NCBI Taxonomy" id="1335"/>
    <lineage>
        <taxon>Bacteria</taxon>
        <taxon>Bacillati</taxon>
        <taxon>Bacillota</taxon>
        <taxon>Bacilli</taxon>
        <taxon>Lactobacillales</taxon>
        <taxon>Streptococcaceae</taxon>
        <taxon>Streptococcus</taxon>
    </lineage>
</organism>
<feature type="domain" description="Major facilitator superfamily (MFS) profile" evidence="7">
    <location>
        <begin position="7"/>
        <end position="393"/>
    </location>
</feature>
<feature type="transmembrane region" description="Helical" evidence="6">
    <location>
        <begin position="72"/>
        <end position="90"/>
    </location>
</feature>
<feature type="transmembrane region" description="Helical" evidence="6">
    <location>
        <begin position="40"/>
        <end position="60"/>
    </location>
</feature>
<evidence type="ECO:0000259" key="7">
    <source>
        <dbReference type="PROSITE" id="PS50850"/>
    </source>
</evidence>
<sequence length="403" mass="46135">MKQMTRNTFVYFLSNFLVTVAYSMPHSILTVILLAKGLTLSQILLIQSAYSIAIVLFEFPSGLLADNYSRKNLYSLSKVFLIVMFLIVLFSSNFYLIFLAWFCYGIAAALDSGTLDAYIINQLKLAGRENELQRFLALSNRLEIVGLLLGSSLGGILYQFIGINIYVLGTVFLVASTLISFFLFRERTKSTDLQELHVSVLKNQIRNSFKELRKQPRLSLILIFDFLSQIFFQTHFQLWQSFFLSKGISSHYFPAFYIAFQVITLFSYSINIEGIKKYKGIIKWSPLIIFLPLTFFSSHLGIFLSAYFIFIFVFYVIEFILNYQFNKMVSIENISSLVSFKSTVSRIGSILLLCVLSFMVKITAVEMVMTINFMTSLLLLAVLAVFFMKKAKVDTSVKKVDNK</sequence>